<dbReference type="Proteomes" id="UP000253831">
    <property type="component" value="Unassembled WGS sequence"/>
</dbReference>
<evidence type="ECO:0000313" key="2">
    <source>
        <dbReference type="EMBL" id="RDE52498.1"/>
    </source>
</evidence>
<feature type="region of interest" description="Disordered" evidence="1">
    <location>
        <begin position="55"/>
        <end position="76"/>
    </location>
</feature>
<reference evidence="2 3" key="1">
    <citation type="submission" date="2018-05" db="EMBL/GenBank/DDBJ databases">
        <title>Integrated omic analyses show evidence that a Ca. Accumulibacter phosphatis strain performs denitrification under micro-aerobic conditions.</title>
        <authorList>
            <person name="Camejo P.Y."/>
            <person name="Katherine M.D."/>
            <person name="Daniel N.R."/>
        </authorList>
    </citation>
    <scope>NUCLEOTIDE SEQUENCE [LARGE SCALE GENOMIC DNA]</scope>
    <source>
        <strain evidence="2">UW-LDO-IC</strain>
    </source>
</reference>
<dbReference type="EMBL" id="QPGA01000001">
    <property type="protein sequence ID" value="RDE52498.1"/>
    <property type="molecule type" value="Genomic_DNA"/>
</dbReference>
<evidence type="ECO:0000313" key="3">
    <source>
        <dbReference type="Proteomes" id="UP000253831"/>
    </source>
</evidence>
<protein>
    <submittedName>
        <fullName evidence="2">Uncharacterized protein</fullName>
    </submittedName>
</protein>
<sequence>MNALPGAEAKRNLKLSSAGPWRRDARHLLGVGPAGCTAAPCGASTPPVDYLVHRASSGAQTPKRPVARASGEMVGG</sequence>
<evidence type="ECO:0000256" key="1">
    <source>
        <dbReference type="SAM" id="MobiDB-lite"/>
    </source>
</evidence>
<dbReference type="AlphaFoldDB" id="A0A369XYR9"/>
<gene>
    <name evidence="2" type="ORF">DVS81_01750</name>
</gene>
<organism evidence="2 3">
    <name type="scientific">Candidatus Accumulibacter meliphilus</name>
    <dbReference type="NCBI Taxonomy" id="2211374"/>
    <lineage>
        <taxon>Bacteria</taxon>
        <taxon>Pseudomonadati</taxon>
        <taxon>Pseudomonadota</taxon>
        <taxon>Betaproteobacteria</taxon>
        <taxon>Candidatus Accumulibacter</taxon>
    </lineage>
</organism>
<accession>A0A369XYR9</accession>
<comment type="caution">
    <text evidence="2">The sequence shown here is derived from an EMBL/GenBank/DDBJ whole genome shotgun (WGS) entry which is preliminary data.</text>
</comment>
<proteinExistence type="predicted"/>
<name>A0A369XYR9_9PROT</name>